<protein>
    <submittedName>
        <fullName evidence="1">PREDICTED: uncharacterized protein LOC107346750</fullName>
    </submittedName>
</protein>
<keyword evidence="2" id="KW-1185">Reference proteome</keyword>
<comment type="caution">
    <text evidence="1">The sequence shown here is derived from an EMBL/GenBank/DDBJ whole genome shotgun (WGS) entry which is preliminary data.</text>
</comment>
<dbReference type="EMBL" id="CACRXK020000297">
    <property type="protein sequence ID" value="CAB3980512.1"/>
    <property type="molecule type" value="Genomic_DNA"/>
</dbReference>
<dbReference type="GO" id="GO:0015074">
    <property type="term" value="P:DNA integration"/>
    <property type="evidence" value="ECO:0007669"/>
    <property type="project" value="InterPro"/>
</dbReference>
<proteinExistence type="predicted"/>
<dbReference type="SUPFAM" id="SSF53098">
    <property type="entry name" value="Ribonuclease H-like"/>
    <property type="match status" value="1"/>
</dbReference>
<evidence type="ECO:0000313" key="2">
    <source>
        <dbReference type="Proteomes" id="UP001152795"/>
    </source>
</evidence>
<dbReference type="PANTHER" id="PTHR46791">
    <property type="entry name" value="EXPRESSED PROTEIN"/>
    <property type="match status" value="1"/>
</dbReference>
<organism evidence="1 2">
    <name type="scientific">Paramuricea clavata</name>
    <name type="common">Red gorgonian</name>
    <name type="synonym">Violescent sea-whip</name>
    <dbReference type="NCBI Taxonomy" id="317549"/>
    <lineage>
        <taxon>Eukaryota</taxon>
        <taxon>Metazoa</taxon>
        <taxon>Cnidaria</taxon>
        <taxon>Anthozoa</taxon>
        <taxon>Octocorallia</taxon>
        <taxon>Malacalcyonacea</taxon>
        <taxon>Plexauridae</taxon>
        <taxon>Paramuricea</taxon>
    </lineage>
</organism>
<accession>A0A6S7FWW3</accession>
<dbReference type="OrthoDB" id="2686689at2759"/>
<dbReference type="AlphaFoldDB" id="A0A6S7FWW3"/>
<dbReference type="Gene3D" id="3.30.420.10">
    <property type="entry name" value="Ribonuclease H-like superfamily/Ribonuclease H"/>
    <property type="match status" value="1"/>
</dbReference>
<sequence length="456" mass="53198">MAETEARATLVMELIRYIEEVTMILQQSGSHSSDFIQFRLDWLFSVVIQYVYQLPFGESVLQLIQSAKDMVHCQDIERPIFYESHLSIIGRCGRPHLHIFREELEFFMDLHFTGGEIASLMGVSESTVRRRVREYDLQFNRSYSELSDENLDQIVSQFIHEFPNCGYRRMTGILLSYGYPLQQNRIRESMRRVDRSGVCLRALEIRTIHRRRYQVPGPLALWHIDGNHKLIKWRLVIHGGIDSYSCMIVFLRCSTDNCATTVLRYFLTAVDEFGLPSRVRSDKGGENVDVARHMLSHPLRGVGRGSHIAGRSVHNQRIERLWRDMFSGCIYMFYYLFLDMEQCGILDPSNEVHIFALHYVYVPRINRNLQIFSGRHNRAPLSTERGKSPLQLWIHGSIMNRNRGIEELWSQEDEYDYGVDWDGPPPSEPHDDRLSMIAQVEIPFTNNPLSIANNNY</sequence>
<evidence type="ECO:0000313" key="1">
    <source>
        <dbReference type="EMBL" id="CAB3980512.1"/>
    </source>
</evidence>
<dbReference type="InterPro" id="IPR058913">
    <property type="entry name" value="Integrase_dom_put"/>
</dbReference>
<dbReference type="Pfam" id="PF24764">
    <property type="entry name" value="rva_4"/>
    <property type="match status" value="1"/>
</dbReference>
<dbReference type="Proteomes" id="UP001152795">
    <property type="component" value="Unassembled WGS sequence"/>
</dbReference>
<dbReference type="GO" id="GO:0003676">
    <property type="term" value="F:nucleic acid binding"/>
    <property type="evidence" value="ECO:0007669"/>
    <property type="project" value="InterPro"/>
</dbReference>
<reference evidence="1" key="1">
    <citation type="submission" date="2020-04" db="EMBL/GenBank/DDBJ databases">
        <authorList>
            <person name="Alioto T."/>
            <person name="Alioto T."/>
            <person name="Gomez Garrido J."/>
        </authorList>
    </citation>
    <scope>NUCLEOTIDE SEQUENCE</scope>
    <source>
        <strain evidence="1">A484AB</strain>
    </source>
</reference>
<dbReference type="PROSITE" id="PS50994">
    <property type="entry name" value="INTEGRASE"/>
    <property type="match status" value="1"/>
</dbReference>
<gene>
    <name evidence="1" type="ORF">PACLA_8A009037</name>
</gene>
<name>A0A6S7FWW3_PARCT</name>
<dbReference type="InterPro" id="IPR001584">
    <property type="entry name" value="Integrase_cat-core"/>
</dbReference>
<dbReference type="PANTHER" id="PTHR46791:SF5">
    <property type="entry name" value="CLR5 DOMAIN-CONTAINING PROTEIN-RELATED"/>
    <property type="match status" value="1"/>
</dbReference>
<dbReference type="InterPro" id="IPR012337">
    <property type="entry name" value="RNaseH-like_sf"/>
</dbReference>
<dbReference type="InterPro" id="IPR036397">
    <property type="entry name" value="RNaseH_sf"/>
</dbReference>